<dbReference type="Pfam" id="PF01547">
    <property type="entry name" value="SBP_bac_1"/>
    <property type="match status" value="1"/>
</dbReference>
<name>A0A0M2HCB6_MICTR</name>
<dbReference type="InterPro" id="IPR006059">
    <property type="entry name" value="SBP"/>
</dbReference>
<dbReference type="Gene3D" id="3.40.190.10">
    <property type="entry name" value="Periplasmic binding protein-like II"/>
    <property type="match status" value="2"/>
</dbReference>
<keyword evidence="2" id="KW-0813">Transport</keyword>
<dbReference type="Proteomes" id="UP000034098">
    <property type="component" value="Unassembled WGS sequence"/>
</dbReference>
<feature type="signal peptide" evidence="4">
    <location>
        <begin position="1"/>
        <end position="27"/>
    </location>
</feature>
<dbReference type="OrthoDB" id="8317736at2"/>
<dbReference type="EMBL" id="JYJA01000036">
    <property type="protein sequence ID" value="KJL41837.1"/>
    <property type="molecule type" value="Genomic_DNA"/>
</dbReference>
<organism evidence="5 6">
    <name type="scientific">Microbacterium trichothecenolyticum</name>
    <name type="common">Aureobacterium trichothecenolyticum</name>
    <dbReference type="NCBI Taxonomy" id="69370"/>
    <lineage>
        <taxon>Bacteria</taxon>
        <taxon>Bacillati</taxon>
        <taxon>Actinomycetota</taxon>
        <taxon>Actinomycetes</taxon>
        <taxon>Micrococcales</taxon>
        <taxon>Microbacteriaceae</taxon>
        <taxon>Microbacterium</taxon>
    </lineage>
</organism>
<evidence type="ECO:0000256" key="1">
    <source>
        <dbReference type="ARBA" id="ARBA00008520"/>
    </source>
</evidence>
<comment type="similarity">
    <text evidence="1">Belongs to the bacterial solute-binding protein 1 family.</text>
</comment>
<accession>A0A0M2HCB6</accession>
<dbReference type="InterPro" id="IPR050490">
    <property type="entry name" value="Bact_solute-bd_prot1"/>
</dbReference>
<evidence type="ECO:0000313" key="5">
    <source>
        <dbReference type="EMBL" id="KJL41837.1"/>
    </source>
</evidence>
<reference evidence="5 6" key="1">
    <citation type="submission" date="2015-02" db="EMBL/GenBank/DDBJ databases">
        <title>Draft genome sequences of ten Microbacterium spp. with emphasis on heavy metal contaminated environments.</title>
        <authorList>
            <person name="Corretto E."/>
        </authorList>
    </citation>
    <scope>NUCLEOTIDE SEQUENCE [LARGE SCALE GENOMIC DNA]</scope>
    <source>
        <strain evidence="5 6">DSM 8608</strain>
    </source>
</reference>
<dbReference type="PATRIC" id="fig|69370.6.peg.2498"/>
<keyword evidence="6" id="KW-1185">Reference proteome</keyword>
<dbReference type="AlphaFoldDB" id="A0A0M2HCB6"/>
<evidence type="ECO:0000256" key="4">
    <source>
        <dbReference type="SAM" id="SignalP"/>
    </source>
</evidence>
<feature type="compositionally biased region" description="Gly residues" evidence="3">
    <location>
        <begin position="37"/>
        <end position="46"/>
    </location>
</feature>
<protein>
    <submittedName>
        <fullName evidence="5">Multiple sugar-binding protein</fullName>
    </submittedName>
</protein>
<keyword evidence="4" id="KW-0732">Signal</keyword>
<dbReference type="RefSeq" id="WP_045299767.1">
    <property type="nucleotide sequence ID" value="NZ_JYJA01000036.1"/>
</dbReference>
<comment type="caution">
    <text evidence="5">The sequence shown here is derived from an EMBL/GenBank/DDBJ whole genome shotgun (WGS) entry which is preliminary data.</text>
</comment>
<dbReference type="SUPFAM" id="SSF53850">
    <property type="entry name" value="Periplasmic binding protein-like II"/>
    <property type="match status" value="1"/>
</dbReference>
<feature type="chain" id="PRO_5005633824" evidence="4">
    <location>
        <begin position="28"/>
        <end position="447"/>
    </location>
</feature>
<gene>
    <name evidence="5" type="primary">msmE_5</name>
    <name evidence="5" type="ORF">RS82_02454</name>
</gene>
<evidence type="ECO:0000256" key="3">
    <source>
        <dbReference type="SAM" id="MobiDB-lite"/>
    </source>
</evidence>
<dbReference type="PANTHER" id="PTHR43649">
    <property type="entry name" value="ARABINOSE-BINDING PROTEIN-RELATED"/>
    <property type="match status" value="1"/>
</dbReference>
<evidence type="ECO:0000313" key="6">
    <source>
        <dbReference type="Proteomes" id="UP000034098"/>
    </source>
</evidence>
<feature type="region of interest" description="Disordered" evidence="3">
    <location>
        <begin position="29"/>
        <end position="51"/>
    </location>
</feature>
<proteinExistence type="inferred from homology"/>
<dbReference type="PANTHER" id="PTHR43649:SF29">
    <property type="entry name" value="OSMOPROTECTIVE COMPOUNDS-BINDING PROTEIN GGTB"/>
    <property type="match status" value="1"/>
</dbReference>
<sequence>MNTRSNRRRIAALGIALAAVLPLAACAGSGTPDTGSSDGGGAGAGGTDPETFTVMTANENPVLEEQLTALSEGACKAENEALPLEHQKVAQADTVQKVTLLASQGALPTHTIAGTALIRPDGDLNAAGLVGDLKAALEGSGAWDNVLPAAASTVEQVYGGMYSMPYQYNVEGIFYNKEIFADNGIEEPQTWDDLLDASATLQDAGITPMTEAGAAGWPLTRIMGMYIFRNVGPDAMAAVRDGDAKLTEPEYVAGAQALADYAEAGYFGEGFSTRDGDTSSNMFLTGKAAMTYDGSWLLSAINDPERNQIGGENVGFMPFPEVDGGKGSIDQYAANAGAPMIINAEQFGPKVVDWVSCIAENYGQQALQDAGVISGFKVNGDVTDISANTAEIQERIADIDQTVLWFEALMDSKSNSLASTNATLLTTGQMTAEDYMSQLQASIDANG</sequence>
<evidence type="ECO:0000256" key="2">
    <source>
        <dbReference type="ARBA" id="ARBA00022448"/>
    </source>
</evidence>